<comment type="cofactor">
    <cofactor evidence="1">
        <name>a divalent metal cation</name>
        <dbReference type="ChEBI" id="CHEBI:60240"/>
    </cofactor>
</comment>
<sequence length="227" mass="25213">MLSPYLSKLNSARIILASSSVGRQRILAQSGLKFISSPSTFAEDLPKSSFTHEEYVKKTAEGKLNDKLEELRKICENGDSAQDFMTTKEPTIVIVGDTVISYQDQIIEKAEDEQHAAEILRLLSGGTHDCISSVFISFLDKDMNVIAQKDIFEKTTIELHDYSDQVIEDFVKTGKAFGISGCYNINTEAATFVKSINGCYYNLGGFPLSSFCLTLIDMLEETGFLEE</sequence>
<evidence type="ECO:0000256" key="2">
    <source>
        <dbReference type="ARBA" id="ARBA00022801"/>
    </source>
</evidence>
<dbReference type="Gene3D" id="3.90.950.10">
    <property type="match status" value="1"/>
</dbReference>
<dbReference type="EMBL" id="CAMPGE010021293">
    <property type="protein sequence ID" value="CAI2379448.1"/>
    <property type="molecule type" value="Genomic_DNA"/>
</dbReference>
<name>A0AAD2D4P5_EUPCR</name>
<evidence type="ECO:0008006" key="5">
    <source>
        <dbReference type="Google" id="ProtNLM"/>
    </source>
</evidence>
<dbReference type="Proteomes" id="UP001295684">
    <property type="component" value="Unassembled WGS sequence"/>
</dbReference>
<organism evidence="3 4">
    <name type="scientific">Euplotes crassus</name>
    <dbReference type="NCBI Taxonomy" id="5936"/>
    <lineage>
        <taxon>Eukaryota</taxon>
        <taxon>Sar</taxon>
        <taxon>Alveolata</taxon>
        <taxon>Ciliophora</taxon>
        <taxon>Intramacronucleata</taxon>
        <taxon>Spirotrichea</taxon>
        <taxon>Hypotrichia</taxon>
        <taxon>Euplotida</taxon>
        <taxon>Euplotidae</taxon>
        <taxon>Moneuplotes</taxon>
    </lineage>
</organism>
<dbReference type="Pfam" id="PF02545">
    <property type="entry name" value="Maf"/>
    <property type="match status" value="1"/>
</dbReference>
<dbReference type="PIRSF" id="PIRSF006305">
    <property type="entry name" value="Maf"/>
    <property type="match status" value="1"/>
</dbReference>
<proteinExistence type="inferred from homology"/>
<keyword evidence="4" id="KW-1185">Reference proteome</keyword>
<dbReference type="PANTHER" id="PTHR43213:SF5">
    <property type="entry name" value="BIFUNCTIONAL DTTP_UTP PYROPHOSPHATASE_METHYLTRANSFERASE PROTEIN-RELATED"/>
    <property type="match status" value="1"/>
</dbReference>
<accession>A0AAD2D4P5</accession>
<dbReference type="AlphaFoldDB" id="A0AAD2D4P5"/>
<dbReference type="PANTHER" id="PTHR43213">
    <property type="entry name" value="BIFUNCTIONAL DTTP/UTP PYROPHOSPHATASE/METHYLTRANSFERASE PROTEIN-RELATED"/>
    <property type="match status" value="1"/>
</dbReference>
<evidence type="ECO:0000256" key="1">
    <source>
        <dbReference type="ARBA" id="ARBA00001968"/>
    </source>
</evidence>
<keyword evidence="2" id="KW-0378">Hydrolase</keyword>
<reference evidence="3" key="1">
    <citation type="submission" date="2023-07" db="EMBL/GenBank/DDBJ databases">
        <authorList>
            <consortium name="AG Swart"/>
            <person name="Singh M."/>
            <person name="Singh A."/>
            <person name="Seah K."/>
            <person name="Emmerich C."/>
        </authorList>
    </citation>
    <scope>NUCLEOTIDE SEQUENCE</scope>
    <source>
        <strain evidence="3">DP1</strain>
    </source>
</reference>
<dbReference type="GO" id="GO:0047429">
    <property type="term" value="F:nucleoside triphosphate diphosphatase activity"/>
    <property type="evidence" value="ECO:0007669"/>
    <property type="project" value="InterPro"/>
</dbReference>
<dbReference type="SUPFAM" id="SSF52972">
    <property type="entry name" value="ITPase-like"/>
    <property type="match status" value="1"/>
</dbReference>
<dbReference type="HAMAP" id="MF_00528">
    <property type="entry name" value="Maf"/>
    <property type="match status" value="1"/>
</dbReference>
<dbReference type="InterPro" id="IPR003697">
    <property type="entry name" value="Maf-like"/>
</dbReference>
<gene>
    <name evidence="3" type="ORF">ECRASSUSDP1_LOCUS20858</name>
</gene>
<evidence type="ECO:0000313" key="4">
    <source>
        <dbReference type="Proteomes" id="UP001295684"/>
    </source>
</evidence>
<evidence type="ECO:0000313" key="3">
    <source>
        <dbReference type="EMBL" id="CAI2379448.1"/>
    </source>
</evidence>
<dbReference type="InterPro" id="IPR029001">
    <property type="entry name" value="ITPase-like_fam"/>
</dbReference>
<protein>
    <recommendedName>
        <fullName evidence="5">Maf-like protein</fullName>
    </recommendedName>
</protein>
<comment type="caution">
    <text evidence="3">The sequence shown here is derived from an EMBL/GenBank/DDBJ whole genome shotgun (WGS) entry which is preliminary data.</text>
</comment>